<dbReference type="Gene3D" id="3.30.300.30">
    <property type="match status" value="1"/>
</dbReference>
<dbReference type="InterPro" id="IPR025110">
    <property type="entry name" value="AMP-bd_C"/>
</dbReference>
<evidence type="ECO:0000313" key="6">
    <source>
        <dbReference type="Proteomes" id="UP001597045"/>
    </source>
</evidence>
<evidence type="ECO:0000256" key="2">
    <source>
        <dbReference type="ARBA" id="ARBA00022553"/>
    </source>
</evidence>
<dbReference type="InterPro" id="IPR006162">
    <property type="entry name" value="Ppantetheine_attach_site"/>
</dbReference>
<gene>
    <name evidence="5" type="ORF">ACFQ1S_18680</name>
</gene>
<dbReference type="Proteomes" id="UP001597045">
    <property type="component" value="Unassembled WGS sequence"/>
</dbReference>
<dbReference type="InterPro" id="IPR036736">
    <property type="entry name" value="ACP-like_sf"/>
</dbReference>
<dbReference type="Pfam" id="PF13193">
    <property type="entry name" value="AMP-binding_C"/>
    <property type="match status" value="1"/>
</dbReference>
<keyword evidence="6" id="KW-1185">Reference proteome</keyword>
<organism evidence="5 6">
    <name type="scientific">Kibdelosporangium lantanae</name>
    <dbReference type="NCBI Taxonomy" id="1497396"/>
    <lineage>
        <taxon>Bacteria</taxon>
        <taxon>Bacillati</taxon>
        <taxon>Actinomycetota</taxon>
        <taxon>Actinomycetes</taxon>
        <taxon>Pseudonocardiales</taxon>
        <taxon>Pseudonocardiaceae</taxon>
        <taxon>Kibdelosporangium</taxon>
    </lineage>
</organism>
<feature type="domain" description="Carrier" evidence="4">
    <location>
        <begin position="72"/>
        <end position="146"/>
    </location>
</feature>
<dbReference type="EMBL" id="JBHTIS010001064">
    <property type="protein sequence ID" value="MFD1047424.1"/>
    <property type="molecule type" value="Genomic_DNA"/>
</dbReference>
<feature type="region of interest" description="Disordered" evidence="3">
    <location>
        <begin position="55"/>
        <end position="76"/>
    </location>
</feature>
<protein>
    <submittedName>
        <fullName evidence="5">Phosphopantetheine-binding protein</fullName>
    </submittedName>
</protein>
<dbReference type="SMART" id="SM00823">
    <property type="entry name" value="PKS_PP"/>
    <property type="match status" value="1"/>
</dbReference>
<comment type="caution">
    <text evidence="5">The sequence shown here is derived from an EMBL/GenBank/DDBJ whole genome shotgun (WGS) entry which is preliminary data.</text>
</comment>
<dbReference type="SUPFAM" id="SSF47336">
    <property type="entry name" value="ACP-like"/>
    <property type="match status" value="1"/>
</dbReference>
<evidence type="ECO:0000313" key="5">
    <source>
        <dbReference type="EMBL" id="MFD1047424.1"/>
    </source>
</evidence>
<keyword evidence="2" id="KW-0597">Phosphoprotein</keyword>
<feature type="non-terminal residue" evidence="5">
    <location>
        <position position="1"/>
    </location>
</feature>
<proteinExistence type="predicted"/>
<accession>A0ABW3MDX8</accession>
<dbReference type="PANTHER" id="PTHR45527:SF1">
    <property type="entry name" value="FATTY ACID SYNTHASE"/>
    <property type="match status" value="1"/>
</dbReference>
<keyword evidence="1" id="KW-0596">Phosphopantetheine</keyword>
<dbReference type="InterPro" id="IPR029058">
    <property type="entry name" value="AB_hydrolase_fold"/>
</dbReference>
<dbReference type="InterPro" id="IPR045851">
    <property type="entry name" value="AMP-bd_C_sf"/>
</dbReference>
<dbReference type="Gene3D" id="3.40.50.1820">
    <property type="entry name" value="alpha/beta hydrolase"/>
    <property type="match status" value="1"/>
</dbReference>
<dbReference type="InterPro" id="IPR020806">
    <property type="entry name" value="PKS_PP-bd"/>
</dbReference>
<dbReference type="PANTHER" id="PTHR45527">
    <property type="entry name" value="NONRIBOSOMAL PEPTIDE SYNTHETASE"/>
    <property type="match status" value="1"/>
</dbReference>
<evidence type="ECO:0000256" key="3">
    <source>
        <dbReference type="SAM" id="MobiDB-lite"/>
    </source>
</evidence>
<dbReference type="PROSITE" id="PS00012">
    <property type="entry name" value="PHOSPHOPANTETHEINE"/>
    <property type="match status" value="1"/>
</dbReference>
<dbReference type="InterPro" id="IPR009081">
    <property type="entry name" value="PP-bd_ACP"/>
</dbReference>
<dbReference type="SUPFAM" id="SSF56801">
    <property type="entry name" value="Acetyl-CoA synthetase-like"/>
    <property type="match status" value="1"/>
</dbReference>
<evidence type="ECO:0000256" key="1">
    <source>
        <dbReference type="ARBA" id="ARBA00022450"/>
    </source>
</evidence>
<reference evidence="6" key="1">
    <citation type="journal article" date="2019" name="Int. J. Syst. Evol. Microbiol.">
        <title>The Global Catalogue of Microorganisms (GCM) 10K type strain sequencing project: providing services to taxonomists for standard genome sequencing and annotation.</title>
        <authorList>
            <consortium name="The Broad Institute Genomics Platform"/>
            <consortium name="The Broad Institute Genome Sequencing Center for Infectious Disease"/>
            <person name="Wu L."/>
            <person name="Ma J."/>
        </authorList>
    </citation>
    <scope>NUCLEOTIDE SEQUENCE [LARGE SCALE GENOMIC DNA]</scope>
    <source>
        <strain evidence="6">JCM 31486</strain>
    </source>
</reference>
<sequence>PDVHRAAVVAHKDRGLVAYVEGATDIRDYLLDRLPKHMVPSAFVAMDALPLTPHGKVDRRALPEPRAAEGREPRDDRERTLVDLFTEVLGTKVGIDDDFFAFGGHSLTATRLVNRIRATFHVELPVRAVFDNPTVARLAEAIEGADGMPRYRMLQTVRAFAAYRLADAEEVARLIVFAASPNNITSTDYVVDGGILRTA</sequence>
<name>A0ABW3MDX8_9PSEU</name>
<dbReference type="Pfam" id="PF00550">
    <property type="entry name" value="PP-binding"/>
    <property type="match status" value="1"/>
</dbReference>
<dbReference type="PROSITE" id="PS50075">
    <property type="entry name" value="CARRIER"/>
    <property type="match status" value="1"/>
</dbReference>
<evidence type="ECO:0000259" key="4">
    <source>
        <dbReference type="PROSITE" id="PS50075"/>
    </source>
</evidence>